<proteinExistence type="predicted"/>
<dbReference type="EMBL" id="BIFS01000002">
    <property type="protein sequence ID" value="GCE22463.1"/>
    <property type="molecule type" value="Genomic_DNA"/>
</dbReference>
<keyword evidence="3" id="KW-0808">Transferase</keyword>
<evidence type="ECO:0000313" key="5">
    <source>
        <dbReference type="EMBL" id="GCE22463.1"/>
    </source>
</evidence>
<dbReference type="GO" id="GO:1901605">
    <property type="term" value="P:alpha-amino acid metabolic process"/>
    <property type="evidence" value="ECO:0007669"/>
    <property type="project" value="TreeGrafter"/>
</dbReference>
<reference evidence="6" key="1">
    <citation type="submission" date="2018-12" db="EMBL/GenBank/DDBJ databases">
        <title>Tengunoibacter tsumagoiensis gen. nov., sp. nov., Dictyobacter kobayashii sp. nov., D. alpinus sp. nov., and D. joshuensis sp. nov. and description of Dictyobacteraceae fam. nov. within the order Ktedonobacterales isolated from Tengu-no-mugimeshi.</title>
        <authorList>
            <person name="Wang C.M."/>
            <person name="Zheng Y."/>
            <person name="Sakai Y."/>
            <person name="Toyoda A."/>
            <person name="Minakuchi Y."/>
            <person name="Abe K."/>
            <person name="Yokota A."/>
            <person name="Yabe S."/>
        </authorList>
    </citation>
    <scope>NUCLEOTIDE SEQUENCE [LARGE SCALE GENOMIC DNA]</scope>
    <source>
        <strain evidence="6">Uno11</strain>
    </source>
</reference>
<evidence type="ECO:0000256" key="4">
    <source>
        <dbReference type="ARBA" id="ARBA00022898"/>
    </source>
</evidence>
<dbReference type="InterPro" id="IPR015422">
    <property type="entry name" value="PyrdxlP-dep_Trfase_small"/>
</dbReference>
<dbReference type="RefSeq" id="WP_126555315.1">
    <property type="nucleotide sequence ID" value="NZ_BIFS01000002.1"/>
</dbReference>
<comment type="caution">
    <text evidence="5">The sequence shown here is derived from an EMBL/GenBank/DDBJ whole genome shotgun (WGS) entry which is preliminary data.</text>
</comment>
<gene>
    <name evidence="5" type="ORF">KDK_62630</name>
</gene>
<keyword evidence="2" id="KW-0032">Aminotransferase</keyword>
<dbReference type="Gene3D" id="3.90.1150.10">
    <property type="entry name" value="Aspartate Aminotransferase, domain 1"/>
    <property type="match status" value="1"/>
</dbReference>
<protein>
    <recommendedName>
        <fullName evidence="7">Aminotransferase class I/classII domain-containing protein</fullName>
    </recommendedName>
</protein>
<evidence type="ECO:0008006" key="7">
    <source>
        <dbReference type="Google" id="ProtNLM"/>
    </source>
</evidence>
<dbReference type="SUPFAM" id="SSF53383">
    <property type="entry name" value="PLP-dependent transferases"/>
    <property type="match status" value="1"/>
</dbReference>
<dbReference type="InterPro" id="IPR015424">
    <property type="entry name" value="PyrdxlP-dep_Trfase"/>
</dbReference>
<dbReference type="PANTHER" id="PTHR42790">
    <property type="entry name" value="AMINOTRANSFERASE"/>
    <property type="match status" value="1"/>
</dbReference>
<keyword evidence="4" id="KW-0663">Pyridoxal phosphate</keyword>
<accession>A0A402ATW2</accession>
<comment type="cofactor">
    <cofactor evidence="1">
        <name>pyridoxal 5'-phosphate</name>
        <dbReference type="ChEBI" id="CHEBI:597326"/>
    </cofactor>
</comment>
<dbReference type="OrthoDB" id="9802328at2"/>
<evidence type="ECO:0000256" key="3">
    <source>
        <dbReference type="ARBA" id="ARBA00022679"/>
    </source>
</evidence>
<evidence type="ECO:0000256" key="1">
    <source>
        <dbReference type="ARBA" id="ARBA00001933"/>
    </source>
</evidence>
<evidence type="ECO:0000256" key="2">
    <source>
        <dbReference type="ARBA" id="ARBA00022576"/>
    </source>
</evidence>
<dbReference type="PANTHER" id="PTHR42790:SF19">
    <property type="entry name" value="KYNURENINE_ALPHA-AMINOADIPATE AMINOTRANSFERASE, MITOCHONDRIAL"/>
    <property type="match status" value="1"/>
</dbReference>
<evidence type="ECO:0000313" key="6">
    <source>
        <dbReference type="Proteomes" id="UP000287188"/>
    </source>
</evidence>
<dbReference type="InterPro" id="IPR050859">
    <property type="entry name" value="Class-I_PLP-dep_aminotransf"/>
</dbReference>
<dbReference type="AlphaFoldDB" id="A0A402ATW2"/>
<sequence length="101" mass="11192">MLAALERYLPECSWLAPAGGLCIWVKLPTHIDERQLYLTGIQRGIGMAPGSAFYVLPDMPPAMRLSFSSNSPARIRKGIAILSQVIHEQPDTSMLRRRSIG</sequence>
<organism evidence="5 6">
    <name type="scientific">Dictyobacter kobayashii</name>
    <dbReference type="NCBI Taxonomy" id="2014872"/>
    <lineage>
        <taxon>Bacteria</taxon>
        <taxon>Bacillati</taxon>
        <taxon>Chloroflexota</taxon>
        <taxon>Ktedonobacteria</taxon>
        <taxon>Ktedonobacterales</taxon>
        <taxon>Dictyobacteraceae</taxon>
        <taxon>Dictyobacter</taxon>
    </lineage>
</organism>
<keyword evidence="6" id="KW-1185">Reference proteome</keyword>
<dbReference type="Proteomes" id="UP000287188">
    <property type="component" value="Unassembled WGS sequence"/>
</dbReference>
<name>A0A402ATW2_9CHLR</name>
<dbReference type="GO" id="GO:0008483">
    <property type="term" value="F:transaminase activity"/>
    <property type="evidence" value="ECO:0007669"/>
    <property type="project" value="UniProtKB-KW"/>
</dbReference>